<dbReference type="AlphaFoldDB" id="A0A318TF02"/>
<accession>A0A318TF02</accession>
<dbReference type="EMBL" id="QJTI01000018">
    <property type="protein sequence ID" value="PYF01758.1"/>
    <property type="molecule type" value="Genomic_DNA"/>
</dbReference>
<protein>
    <recommendedName>
        <fullName evidence="3">Transposase</fullName>
    </recommendedName>
</protein>
<gene>
    <name evidence="1" type="ORF">BJ122_11868</name>
</gene>
<comment type="caution">
    <text evidence="1">The sequence shown here is derived from an EMBL/GenBank/DDBJ whole genome shotgun (WGS) entry which is preliminary data.</text>
</comment>
<keyword evidence="2" id="KW-1185">Reference proteome</keyword>
<proteinExistence type="predicted"/>
<evidence type="ECO:0000313" key="2">
    <source>
        <dbReference type="Proteomes" id="UP000248148"/>
    </source>
</evidence>
<evidence type="ECO:0000313" key="1">
    <source>
        <dbReference type="EMBL" id="PYF01758.1"/>
    </source>
</evidence>
<feature type="non-terminal residue" evidence="1">
    <location>
        <position position="65"/>
    </location>
</feature>
<evidence type="ECO:0008006" key="3">
    <source>
        <dbReference type="Google" id="ProtNLM"/>
    </source>
</evidence>
<sequence length="65" mass="8093">MRDNSFDRTIERNYIQKWRFLIAEYEAVKEGRSTQFRRVGDFYRHHGTCSQTFRKYYNRYLQSGD</sequence>
<name>A0A318TF02_9BRAD</name>
<organism evidence="1 2">
    <name type="scientific">Rhodopseudomonas faecalis</name>
    <dbReference type="NCBI Taxonomy" id="99655"/>
    <lineage>
        <taxon>Bacteria</taxon>
        <taxon>Pseudomonadati</taxon>
        <taxon>Pseudomonadota</taxon>
        <taxon>Alphaproteobacteria</taxon>
        <taxon>Hyphomicrobiales</taxon>
        <taxon>Nitrobacteraceae</taxon>
        <taxon>Rhodopseudomonas</taxon>
    </lineage>
</organism>
<dbReference type="OrthoDB" id="8239779at2"/>
<dbReference type="RefSeq" id="WP_146227200.1">
    <property type="nucleotide sequence ID" value="NZ_QJTI01000018.1"/>
</dbReference>
<dbReference type="Proteomes" id="UP000248148">
    <property type="component" value="Unassembled WGS sequence"/>
</dbReference>
<reference evidence="1 2" key="1">
    <citation type="submission" date="2018-06" db="EMBL/GenBank/DDBJ databases">
        <title>Genomic Encyclopedia of Archaeal and Bacterial Type Strains, Phase II (KMG-II): from individual species to whole genera.</title>
        <authorList>
            <person name="Goeker M."/>
        </authorList>
    </citation>
    <scope>NUCLEOTIDE SEQUENCE [LARGE SCALE GENOMIC DNA]</scope>
    <source>
        <strain evidence="1 2">JCM 11668</strain>
    </source>
</reference>